<evidence type="ECO:0000256" key="1">
    <source>
        <dbReference type="SAM" id="Phobius"/>
    </source>
</evidence>
<protein>
    <recommendedName>
        <fullName evidence="4">Cell shape-determining protein</fullName>
    </recommendedName>
</protein>
<dbReference type="Proteomes" id="UP000886800">
    <property type="component" value="Unassembled WGS sequence"/>
</dbReference>
<gene>
    <name evidence="2" type="ORF">H9736_02835</name>
</gene>
<keyword evidence="1" id="KW-0812">Transmembrane</keyword>
<accession>A0A9D1WQA7</accession>
<name>A0A9D1WQA7_9FIRM</name>
<dbReference type="AlphaFoldDB" id="A0A9D1WQA7"/>
<evidence type="ECO:0008006" key="4">
    <source>
        <dbReference type="Google" id="ProtNLM"/>
    </source>
</evidence>
<comment type="caution">
    <text evidence="2">The sequence shown here is derived from an EMBL/GenBank/DDBJ whole genome shotgun (WGS) entry which is preliminary data.</text>
</comment>
<evidence type="ECO:0000313" key="2">
    <source>
        <dbReference type="EMBL" id="HIX65163.1"/>
    </source>
</evidence>
<keyword evidence="1" id="KW-1133">Transmembrane helix</keyword>
<organism evidence="2 3">
    <name type="scientific">Candidatus Anaerotruncus excrementipullorum</name>
    <dbReference type="NCBI Taxonomy" id="2838465"/>
    <lineage>
        <taxon>Bacteria</taxon>
        <taxon>Bacillati</taxon>
        <taxon>Bacillota</taxon>
        <taxon>Clostridia</taxon>
        <taxon>Eubacteriales</taxon>
        <taxon>Oscillospiraceae</taxon>
        <taxon>Anaerotruncus</taxon>
    </lineage>
</organism>
<evidence type="ECO:0000313" key="3">
    <source>
        <dbReference type="Proteomes" id="UP000886800"/>
    </source>
</evidence>
<sequence length="554" mass="62024">MKIKKYKVIVFLILLALTGAYIFAYAPNLNPFFYLEGALFWAAVITLFAGVFALLHFGELTVQFLDKEQRPFQYVPNQKFPRWVKFLLLVPWLFVVVVFIGSSFIFHATAYRDQLGEAEPVPFSSDMQLADLDQLPIVDEALAVTLADKKLGERAGLGSQVRLGTDAVTIQQIDGELMWAIPLYHRGVFKWITNLSGTQGYILVSATDVNDVRYMEDFKVKYYPGNYLLQDLTRHVRFGGAWVDGITDPTFEIADDGQPYWIYTTYRNLRGFNLPEATGAWVVNATTGQMERYTIETLPTWVDRIQPESFIINQINNKGEFVHGWLNFADKDKFKASPGHMILYNNGHCYLFTGMTSIGADDSAIGFIMVDMVDKDLRVYMMAGATETAAMGSAQGKVQHLGYQATFPLILNIDGQPTYFMALKDATGLIKQYAFVSVVNYSIVGTGETIQEAQSDYLQGLQNSGITVDAQQSQELEELTGTVWRIGAEFDGQHTVYKLVLSERMDTIFRLPGVLSDELALTREGDRVRIGYAPQQAGSVTGSEFDNLAMAQGT</sequence>
<proteinExistence type="predicted"/>
<reference evidence="2" key="1">
    <citation type="journal article" date="2021" name="PeerJ">
        <title>Extensive microbial diversity within the chicken gut microbiome revealed by metagenomics and culture.</title>
        <authorList>
            <person name="Gilroy R."/>
            <person name="Ravi A."/>
            <person name="Getino M."/>
            <person name="Pursley I."/>
            <person name="Horton D.L."/>
            <person name="Alikhan N.F."/>
            <person name="Baker D."/>
            <person name="Gharbi K."/>
            <person name="Hall N."/>
            <person name="Watson M."/>
            <person name="Adriaenssens E.M."/>
            <person name="Foster-Nyarko E."/>
            <person name="Jarju S."/>
            <person name="Secka A."/>
            <person name="Antonio M."/>
            <person name="Oren A."/>
            <person name="Chaudhuri R.R."/>
            <person name="La Ragione R."/>
            <person name="Hildebrand F."/>
            <person name="Pallen M.J."/>
        </authorList>
    </citation>
    <scope>NUCLEOTIDE SEQUENCE</scope>
    <source>
        <strain evidence="2">CHK188-5543</strain>
    </source>
</reference>
<reference evidence="2" key="2">
    <citation type="submission" date="2021-04" db="EMBL/GenBank/DDBJ databases">
        <authorList>
            <person name="Gilroy R."/>
        </authorList>
    </citation>
    <scope>NUCLEOTIDE SEQUENCE</scope>
    <source>
        <strain evidence="2">CHK188-5543</strain>
    </source>
</reference>
<feature type="transmembrane region" description="Helical" evidence="1">
    <location>
        <begin position="40"/>
        <end position="65"/>
    </location>
</feature>
<dbReference type="EMBL" id="DXES01000058">
    <property type="protein sequence ID" value="HIX65163.1"/>
    <property type="molecule type" value="Genomic_DNA"/>
</dbReference>
<keyword evidence="1" id="KW-0472">Membrane</keyword>
<feature type="transmembrane region" description="Helical" evidence="1">
    <location>
        <begin position="86"/>
        <end position="106"/>
    </location>
</feature>